<dbReference type="Proteomes" id="UP001153737">
    <property type="component" value="Chromosome 9"/>
</dbReference>
<evidence type="ECO:0000256" key="7">
    <source>
        <dbReference type="ARBA" id="ARBA00026121"/>
    </source>
</evidence>
<dbReference type="PROSITE" id="PS00455">
    <property type="entry name" value="AMP_BINDING"/>
    <property type="match status" value="1"/>
</dbReference>
<proteinExistence type="inferred from homology"/>
<dbReference type="EMBL" id="OU896715">
    <property type="protein sequence ID" value="CAH1183333.1"/>
    <property type="molecule type" value="Genomic_DNA"/>
</dbReference>
<dbReference type="InterPro" id="IPR000873">
    <property type="entry name" value="AMP-dep_synth/lig_dom"/>
</dbReference>
<sequence length="716" mass="79559">MTSGDITGFDLNLVLFIIKSCATVFDFLTYPFYFLLQKPWRATNLSNMQKAIAIHRDEKSITLRCTKQPTEFHIELLKNNIDTMAKLSVYAAEKHSEKRCLGTRKILGEDDEVQPNGKVFKKFHLGEYEWKSYKEVNLLALNFGQGLLEMGNEPGKNMVILAETRAEWIIAAYALFRQSIPLVTVYATLGDEAIAHAINETEAQTVITTFTLLAKFRGILKLTPGVRTLVYMEDQLERVGSTDDFDNRVNIVSFGHVLDLGAKSEKGEHHPTPQDTAIIMYTSGSTGVPKGVILTHENMMTAVRGFCDVAELYPYKDVLIGYLPLAHVYELLVENAFLFIGIRVGYSSALTMLDSSSKIKRGTLGDASILRPTLMTSVPLILDRISKSVQEKVTASSSFKRMIFNFGCGYKQHWTSRGFSTPIIDRVIFGPVKKIVGGRLRIITSGGAPLSADTQKLVKTCLCTDIIAGYGLTETTSCATTSEDFDLSFGHVGAPITTAQVKLVNWEEGRYFVTDKPYPRGEILIGGHCVGKGYYKMTKNMNDDFFEENGQRWFRTGDIGEIRERGVLKIIDRKKDLVKLQAGEYVSLGKVESELGTHSLVENVCVYGKSTKNSCVALIAPNKAKLAAFAEARGVVGRTFDRICADSGVVKAVLQSVTEHGLRGKLEKFEVPAAITLVPDVWSPEMGLVSATLKVKRKAIEDYYKKEIYSMYSNLN</sequence>
<reference evidence="10" key="1">
    <citation type="submission" date="2022-01" db="EMBL/GenBank/DDBJ databases">
        <authorList>
            <person name="King R."/>
        </authorList>
    </citation>
    <scope>NUCLEOTIDE SEQUENCE</scope>
</reference>
<dbReference type="SUPFAM" id="SSF56801">
    <property type="entry name" value="Acetyl-CoA synthetase-like"/>
    <property type="match status" value="1"/>
</dbReference>
<comment type="catalytic activity">
    <reaction evidence="6">
        <text>a long-chain fatty acid + ATP + CoA = a long-chain fatty acyl-CoA + AMP + diphosphate</text>
        <dbReference type="Rhea" id="RHEA:15421"/>
        <dbReference type="ChEBI" id="CHEBI:30616"/>
        <dbReference type="ChEBI" id="CHEBI:33019"/>
        <dbReference type="ChEBI" id="CHEBI:57287"/>
        <dbReference type="ChEBI" id="CHEBI:57560"/>
        <dbReference type="ChEBI" id="CHEBI:83139"/>
        <dbReference type="ChEBI" id="CHEBI:456215"/>
        <dbReference type="EC" id="6.2.1.3"/>
    </reaction>
    <physiologicalReaction direction="left-to-right" evidence="6">
        <dbReference type="Rhea" id="RHEA:15422"/>
    </physiologicalReaction>
</comment>
<gene>
    <name evidence="10" type="ORF">PHAECO_LOCUS12321</name>
</gene>
<evidence type="ECO:0000256" key="2">
    <source>
        <dbReference type="ARBA" id="ARBA00022598"/>
    </source>
</evidence>
<evidence type="ECO:0000313" key="11">
    <source>
        <dbReference type="Proteomes" id="UP001153737"/>
    </source>
</evidence>
<dbReference type="InterPro" id="IPR045851">
    <property type="entry name" value="AMP-bd_C_sf"/>
</dbReference>
<keyword evidence="8" id="KW-0812">Transmembrane</keyword>
<dbReference type="GO" id="GO:0035336">
    <property type="term" value="P:long-chain fatty-acyl-CoA metabolic process"/>
    <property type="evidence" value="ECO:0007669"/>
    <property type="project" value="TreeGrafter"/>
</dbReference>
<dbReference type="GO" id="GO:0005886">
    <property type="term" value="C:plasma membrane"/>
    <property type="evidence" value="ECO:0007669"/>
    <property type="project" value="TreeGrafter"/>
</dbReference>
<evidence type="ECO:0000256" key="5">
    <source>
        <dbReference type="ARBA" id="ARBA00022840"/>
    </source>
</evidence>
<evidence type="ECO:0000256" key="3">
    <source>
        <dbReference type="ARBA" id="ARBA00022741"/>
    </source>
</evidence>
<dbReference type="GO" id="GO:0090433">
    <property type="term" value="F:palmitoyl-CoA ligase activity"/>
    <property type="evidence" value="ECO:0007669"/>
    <property type="project" value="TreeGrafter"/>
</dbReference>
<feature type="transmembrane region" description="Helical" evidence="8">
    <location>
        <begin position="13"/>
        <end position="36"/>
    </location>
</feature>
<dbReference type="GO" id="GO:0030182">
    <property type="term" value="P:neuron differentiation"/>
    <property type="evidence" value="ECO:0007669"/>
    <property type="project" value="TreeGrafter"/>
</dbReference>
<keyword evidence="2" id="KW-0436">Ligase</keyword>
<evidence type="ECO:0000259" key="9">
    <source>
        <dbReference type="Pfam" id="PF00501"/>
    </source>
</evidence>
<comment type="similarity">
    <text evidence="1">Belongs to the ATP-dependent AMP-binding enzyme family.</text>
</comment>
<dbReference type="PANTHER" id="PTHR43272:SF83">
    <property type="entry name" value="ACYL-COA SYNTHETASE LONG-CHAIN, ISOFORM J"/>
    <property type="match status" value="1"/>
</dbReference>
<keyword evidence="4" id="KW-0443">Lipid metabolism</keyword>
<reference evidence="10" key="2">
    <citation type="submission" date="2022-10" db="EMBL/GenBank/DDBJ databases">
        <authorList>
            <consortium name="ENA_rothamsted_submissions"/>
            <consortium name="culmorum"/>
            <person name="King R."/>
        </authorList>
    </citation>
    <scope>NUCLEOTIDE SEQUENCE</scope>
</reference>
<organism evidence="10 11">
    <name type="scientific">Phaedon cochleariae</name>
    <name type="common">Mustard beetle</name>
    <dbReference type="NCBI Taxonomy" id="80249"/>
    <lineage>
        <taxon>Eukaryota</taxon>
        <taxon>Metazoa</taxon>
        <taxon>Ecdysozoa</taxon>
        <taxon>Arthropoda</taxon>
        <taxon>Hexapoda</taxon>
        <taxon>Insecta</taxon>
        <taxon>Pterygota</taxon>
        <taxon>Neoptera</taxon>
        <taxon>Endopterygota</taxon>
        <taxon>Coleoptera</taxon>
        <taxon>Polyphaga</taxon>
        <taxon>Cucujiformia</taxon>
        <taxon>Chrysomeloidea</taxon>
        <taxon>Chrysomelidae</taxon>
        <taxon>Chrysomelinae</taxon>
        <taxon>Chrysomelini</taxon>
        <taxon>Phaedon</taxon>
    </lineage>
</organism>
<evidence type="ECO:0000256" key="6">
    <source>
        <dbReference type="ARBA" id="ARBA00024484"/>
    </source>
</evidence>
<feature type="domain" description="AMP-dependent synthetase/ligase" evidence="9">
    <location>
        <begin position="122"/>
        <end position="535"/>
    </location>
</feature>
<keyword evidence="5" id="KW-0067">ATP-binding</keyword>
<keyword evidence="8" id="KW-0472">Membrane</keyword>
<dbReference type="GO" id="GO:0005811">
    <property type="term" value="C:lipid droplet"/>
    <property type="evidence" value="ECO:0007669"/>
    <property type="project" value="TreeGrafter"/>
</dbReference>
<dbReference type="PANTHER" id="PTHR43272">
    <property type="entry name" value="LONG-CHAIN-FATTY-ACID--COA LIGASE"/>
    <property type="match status" value="1"/>
</dbReference>
<evidence type="ECO:0000313" key="10">
    <source>
        <dbReference type="EMBL" id="CAH1183333.1"/>
    </source>
</evidence>
<evidence type="ECO:0000256" key="8">
    <source>
        <dbReference type="SAM" id="Phobius"/>
    </source>
</evidence>
<keyword evidence="3" id="KW-0547">Nucleotide-binding</keyword>
<dbReference type="Pfam" id="PF00501">
    <property type="entry name" value="AMP-binding"/>
    <property type="match status" value="1"/>
</dbReference>
<keyword evidence="8" id="KW-1133">Transmembrane helix</keyword>
<protein>
    <recommendedName>
        <fullName evidence="7">long-chain-fatty-acid--CoA ligase</fullName>
        <ecNumber evidence="7">6.2.1.3</ecNumber>
    </recommendedName>
</protein>
<dbReference type="AlphaFoldDB" id="A0A9P0GTC7"/>
<accession>A0A9P0GTC7</accession>
<dbReference type="GO" id="GO:0005783">
    <property type="term" value="C:endoplasmic reticulum"/>
    <property type="evidence" value="ECO:0007669"/>
    <property type="project" value="TreeGrafter"/>
</dbReference>
<dbReference type="Gene3D" id="3.40.50.12780">
    <property type="entry name" value="N-terminal domain of ligase-like"/>
    <property type="match status" value="1"/>
</dbReference>
<dbReference type="Gene3D" id="3.30.300.30">
    <property type="match status" value="1"/>
</dbReference>
<dbReference type="GO" id="GO:0005524">
    <property type="term" value="F:ATP binding"/>
    <property type="evidence" value="ECO:0007669"/>
    <property type="project" value="UniProtKB-KW"/>
</dbReference>
<dbReference type="EC" id="6.2.1.3" evidence="7"/>
<dbReference type="OrthoDB" id="1700726at2759"/>
<keyword evidence="4" id="KW-0276">Fatty acid metabolism</keyword>
<dbReference type="InterPro" id="IPR020845">
    <property type="entry name" value="AMP-binding_CS"/>
</dbReference>
<keyword evidence="11" id="KW-1185">Reference proteome</keyword>
<name>A0A9P0GTC7_PHACE</name>
<evidence type="ECO:0000256" key="4">
    <source>
        <dbReference type="ARBA" id="ARBA00022832"/>
    </source>
</evidence>
<evidence type="ECO:0000256" key="1">
    <source>
        <dbReference type="ARBA" id="ARBA00006432"/>
    </source>
</evidence>
<dbReference type="InterPro" id="IPR042099">
    <property type="entry name" value="ANL_N_sf"/>
</dbReference>